<dbReference type="InterPro" id="IPR005888">
    <property type="entry name" value="dTDP_Gluc_deHydtase"/>
</dbReference>
<dbReference type="NCBIfam" id="TIGR01181">
    <property type="entry name" value="dTDP_gluc_dehyt"/>
    <property type="match status" value="1"/>
</dbReference>
<evidence type="ECO:0000256" key="8">
    <source>
        <dbReference type="RuleBase" id="RU004473"/>
    </source>
</evidence>
<dbReference type="Proteomes" id="UP000177905">
    <property type="component" value="Unassembled WGS sequence"/>
</dbReference>
<dbReference type="EC" id="4.2.1.46" evidence="4 8"/>
<dbReference type="Pfam" id="PF16363">
    <property type="entry name" value="GDP_Man_Dehyd"/>
    <property type="match status" value="1"/>
</dbReference>
<feature type="domain" description="NAD(P)-binding" evidence="9">
    <location>
        <begin position="4"/>
        <end position="300"/>
    </location>
</feature>
<dbReference type="FunFam" id="3.40.50.720:FF:000304">
    <property type="entry name" value="UDP-glucose 4,6-dehydratase"/>
    <property type="match status" value="1"/>
</dbReference>
<organism evidence="10 11">
    <name type="scientific">candidate division WOR-1 bacterium RIFOXYB2_FULL_36_35</name>
    <dbReference type="NCBI Taxonomy" id="1802578"/>
    <lineage>
        <taxon>Bacteria</taxon>
        <taxon>Bacillati</taxon>
        <taxon>Saganbacteria</taxon>
    </lineage>
</organism>
<accession>A0A1F4RZG7</accession>
<comment type="catalytic activity">
    <reaction evidence="1 8">
        <text>dTDP-alpha-D-glucose = dTDP-4-dehydro-6-deoxy-alpha-D-glucose + H2O</text>
        <dbReference type="Rhea" id="RHEA:17221"/>
        <dbReference type="ChEBI" id="CHEBI:15377"/>
        <dbReference type="ChEBI" id="CHEBI:57477"/>
        <dbReference type="ChEBI" id="CHEBI:57649"/>
        <dbReference type="EC" id="4.2.1.46"/>
    </reaction>
</comment>
<evidence type="ECO:0000256" key="1">
    <source>
        <dbReference type="ARBA" id="ARBA00001539"/>
    </source>
</evidence>
<evidence type="ECO:0000256" key="4">
    <source>
        <dbReference type="ARBA" id="ARBA00011990"/>
    </source>
</evidence>
<comment type="cofactor">
    <cofactor evidence="2 8">
        <name>NAD(+)</name>
        <dbReference type="ChEBI" id="CHEBI:57540"/>
    </cofactor>
</comment>
<dbReference type="Gene3D" id="3.90.25.10">
    <property type="entry name" value="UDP-galactose 4-epimerase, domain 1"/>
    <property type="match status" value="1"/>
</dbReference>
<dbReference type="GO" id="GO:0009225">
    <property type="term" value="P:nucleotide-sugar metabolic process"/>
    <property type="evidence" value="ECO:0007669"/>
    <property type="project" value="InterPro"/>
</dbReference>
<keyword evidence="6" id="KW-0520">NAD</keyword>
<dbReference type="SUPFAM" id="SSF51735">
    <property type="entry name" value="NAD(P)-binding Rossmann-fold domains"/>
    <property type="match status" value="1"/>
</dbReference>
<dbReference type="InterPro" id="IPR016040">
    <property type="entry name" value="NAD(P)-bd_dom"/>
</dbReference>
<dbReference type="AlphaFoldDB" id="A0A1F4RZG7"/>
<evidence type="ECO:0000256" key="2">
    <source>
        <dbReference type="ARBA" id="ARBA00001911"/>
    </source>
</evidence>
<protein>
    <recommendedName>
        <fullName evidence="5 8">dTDP-glucose 4,6-dehydratase</fullName>
        <ecNumber evidence="4 8">4.2.1.46</ecNumber>
    </recommendedName>
</protein>
<sequence length="319" mass="35744">MKILITGGAGFIGSNFIRYILQKYPDYSIVNFDKLTYAGNLENLSDVDKNPHYSFIRGDICDPVAVEKAIAGVDAIINFAAESHVDRSIVSAGSFVQTDVYGTYVLLEAVKKNKISKFLHISTDEVYGSIKTGSFTETSTLAPNSPYAASKAGGDLIVRAYFKTHGLPVLITRASNNYGHYQYPEKFIPLFITNALEGKELPLYGDGKNVRDWLYVDDHCSGIDVVFHKGRLGEVYNIGGGNERENIEIVDIILKELGKSKDIVKFVKDRLGHDRRYSLGIEKIKKELGWSPKAKFDEALIATIRWYVDNRGWWGRLKN</sequence>
<dbReference type="Gene3D" id="3.40.50.720">
    <property type="entry name" value="NAD(P)-binding Rossmann-like Domain"/>
    <property type="match status" value="1"/>
</dbReference>
<dbReference type="InterPro" id="IPR036291">
    <property type="entry name" value="NAD(P)-bd_dom_sf"/>
</dbReference>
<evidence type="ECO:0000313" key="10">
    <source>
        <dbReference type="EMBL" id="OGC13560.1"/>
    </source>
</evidence>
<dbReference type="PANTHER" id="PTHR43000">
    <property type="entry name" value="DTDP-D-GLUCOSE 4,6-DEHYDRATASE-RELATED"/>
    <property type="match status" value="1"/>
</dbReference>
<dbReference type="GO" id="GO:0008460">
    <property type="term" value="F:dTDP-glucose 4,6-dehydratase activity"/>
    <property type="evidence" value="ECO:0007669"/>
    <property type="project" value="UniProtKB-EC"/>
</dbReference>
<comment type="caution">
    <text evidence="10">The sequence shown here is derived from an EMBL/GenBank/DDBJ whole genome shotgun (WGS) entry which is preliminary data.</text>
</comment>
<evidence type="ECO:0000313" key="11">
    <source>
        <dbReference type="Proteomes" id="UP000177905"/>
    </source>
</evidence>
<reference evidence="10 11" key="1">
    <citation type="journal article" date="2016" name="Nat. Commun.">
        <title>Thousands of microbial genomes shed light on interconnected biogeochemical processes in an aquifer system.</title>
        <authorList>
            <person name="Anantharaman K."/>
            <person name="Brown C.T."/>
            <person name="Hug L.A."/>
            <person name="Sharon I."/>
            <person name="Castelle C.J."/>
            <person name="Probst A.J."/>
            <person name="Thomas B.C."/>
            <person name="Singh A."/>
            <person name="Wilkins M.J."/>
            <person name="Karaoz U."/>
            <person name="Brodie E.L."/>
            <person name="Williams K.H."/>
            <person name="Hubbard S.S."/>
            <person name="Banfield J.F."/>
        </authorList>
    </citation>
    <scope>NUCLEOTIDE SEQUENCE [LARGE SCALE GENOMIC DNA]</scope>
</reference>
<evidence type="ECO:0000259" key="9">
    <source>
        <dbReference type="Pfam" id="PF16363"/>
    </source>
</evidence>
<gene>
    <name evidence="10" type="ORF">A2290_04785</name>
</gene>
<evidence type="ECO:0000256" key="7">
    <source>
        <dbReference type="ARBA" id="ARBA00023239"/>
    </source>
</evidence>
<dbReference type="EMBL" id="MEUA01000051">
    <property type="protein sequence ID" value="OGC13560.1"/>
    <property type="molecule type" value="Genomic_DNA"/>
</dbReference>
<evidence type="ECO:0000256" key="6">
    <source>
        <dbReference type="ARBA" id="ARBA00023027"/>
    </source>
</evidence>
<evidence type="ECO:0000256" key="3">
    <source>
        <dbReference type="ARBA" id="ARBA00008178"/>
    </source>
</evidence>
<proteinExistence type="inferred from homology"/>
<name>A0A1F4RZG7_UNCSA</name>
<keyword evidence="7 8" id="KW-0456">Lyase</keyword>
<evidence type="ECO:0000256" key="5">
    <source>
        <dbReference type="ARBA" id="ARBA00016977"/>
    </source>
</evidence>
<dbReference type="CDD" id="cd05246">
    <property type="entry name" value="dTDP_GD_SDR_e"/>
    <property type="match status" value="1"/>
</dbReference>
<comment type="similarity">
    <text evidence="3 8">Belongs to the NAD(P)-dependent epimerase/dehydratase family. dTDP-glucose dehydratase subfamily.</text>
</comment>